<feature type="domain" description="Cyclic nucleotide-binding" evidence="11">
    <location>
        <begin position="557"/>
        <end position="676"/>
    </location>
</feature>
<evidence type="ECO:0000256" key="8">
    <source>
        <dbReference type="ARBA" id="ARBA00023303"/>
    </source>
</evidence>
<dbReference type="Gene3D" id="1.20.5.300">
    <property type="match status" value="1"/>
</dbReference>
<evidence type="ECO:0000256" key="7">
    <source>
        <dbReference type="ARBA" id="ARBA00023286"/>
    </source>
</evidence>
<dbReference type="InterPro" id="IPR014710">
    <property type="entry name" value="RmlC-like_jellyroll"/>
</dbReference>
<dbReference type="InterPro" id="IPR032406">
    <property type="entry name" value="CLZ_dom"/>
</dbReference>
<evidence type="ECO:0000256" key="1">
    <source>
        <dbReference type="ARBA" id="ARBA00004141"/>
    </source>
</evidence>
<dbReference type="InterPro" id="IPR018488">
    <property type="entry name" value="cNMP-bd_CS"/>
</dbReference>
<evidence type="ECO:0000256" key="5">
    <source>
        <dbReference type="ARBA" id="ARBA00023065"/>
    </source>
</evidence>
<dbReference type="SUPFAM" id="SSF81324">
    <property type="entry name" value="Voltage-gated potassium channels"/>
    <property type="match status" value="1"/>
</dbReference>
<dbReference type="GO" id="GO:0044877">
    <property type="term" value="F:protein-containing complex binding"/>
    <property type="evidence" value="ECO:0007669"/>
    <property type="project" value="TreeGrafter"/>
</dbReference>
<keyword evidence="2" id="KW-0813">Transport</keyword>
<dbReference type="InterPro" id="IPR050866">
    <property type="entry name" value="CNG_cation_channel"/>
</dbReference>
<keyword evidence="8" id="KW-0407">Ion channel</keyword>
<dbReference type="CDD" id="cd00038">
    <property type="entry name" value="CAP_ED"/>
    <property type="match status" value="1"/>
</dbReference>
<feature type="compositionally biased region" description="Basic and acidic residues" evidence="9">
    <location>
        <begin position="766"/>
        <end position="781"/>
    </location>
</feature>
<dbReference type="Proteomes" id="UP000492821">
    <property type="component" value="Unassembled WGS sequence"/>
</dbReference>
<keyword evidence="7" id="KW-1071">Ligand-gated ion channel</keyword>
<dbReference type="GO" id="GO:0030553">
    <property type="term" value="F:cGMP binding"/>
    <property type="evidence" value="ECO:0007669"/>
    <property type="project" value="TreeGrafter"/>
</dbReference>
<keyword evidence="4 10" id="KW-1133">Transmembrane helix</keyword>
<feature type="transmembrane region" description="Helical" evidence="10">
    <location>
        <begin position="287"/>
        <end position="313"/>
    </location>
</feature>
<feature type="transmembrane region" description="Helical" evidence="10">
    <location>
        <begin position="453"/>
        <end position="475"/>
    </location>
</feature>
<evidence type="ECO:0000256" key="3">
    <source>
        <dbReference type="ARBA" id="ARBA00022692"/>
    </source>
</evidence>
<dbReference type="WBParaSite" id="Pan_g8683.t1">
    <property type="protein sequence ID" value="Pan_g8683.t1"/>
    <property type="gene ID" value="Pan_g8683"/>
</dbReference>
<sequence>MPFPSGLYGIRQKYGSISIKASADEATGKTMLTLTKNNIGPGTAPVRVNANSRLVSAPPRRRSTISSGSNHNNMHEKLNQALFRLPGDARGSNESINGVVQLGAEPEELDAAELEESLNRRRLSNLKWQEITRNRILVPMTDVDKNPEVIHNEDASNSRRPSRSSTDQHRGSIRSNQSQILPAITATPDDALYPSTSEPVRKTSKFASIAKGLTAFSKKQPTLATPTSTEEHPPENGPDNNFLQKYGIQRDLPSNHTVKLNNSGFWKKNMWQYMKSGFVMDSSTDMYYYWIVIVSTAYLYNLLFVIFRCVFFIGDTISTLAVIVFVVVDVITDIIYVIDRYIRSRTGYLDQGMLVTDVTKILKLYRKSHFFYLDIISVLPLDYVLEYFLNTPKPIFRLTRLFKLDRMTLFISATETRGVYDTLYRRYVYSFYWSTLILTTIGEVPGPVQNIEFAFVTLDLMCGVLIFATIVGNVGSMIANISAARTEFQSRVDGIKQYMDLRKVSKVLENRVIKWFDYLWANKQSLADQQALKVLPDKLQAEIAMHVHFETLRKVRIFQDCEAGLLAELVLKLELQVFSPGDYVCRKGDIGREMYIVKRGKLEVVSDEGTTAFTSLGEGHVFGELSILNIAGNKQGNRRSANIRSVGYSDLFALSKDNLWEALREFPEAKKVLIQKGREILRKDNMLDEDAPHEHKTAEELALQLQNHMTQMQTRLARVIAEQTNQTSKLMERVIWLEKRLSRYENINVSVSKDAEGRISFYETSYEHEGAAVDDDAQKDADDIDDDEEVDDEEDGDDTD</sequence>
<dbReference type="PROSITE" id="PS00888">
    <property type="entry name" value="CNMP_BINDING_1"/>
    <property type="match status" value="1"/>
</dbReference>
<feature type="compositionally biased region" description="Acidic residues" evidence="9">
    <location>
        <begin position="782"/>
        <end position="800"/>
    </location>
</feature>
<dbReference type="Gene3D" id="2.60.120.10">
    <property type="entry name" value="Jelly Rolls"/>
    <property type="match status" value="1"/>
</dbReference>
<feature type="region of interest" description="Disordered" evidence="9">
    <location>
        <begin position="766"/>
        <end position="800"/>
    </location>
</feature>
<dbReference type="SUPFAM" id="SSF51206">
    <property type="entry name" value="cAMP-binding domain-like"/>
    <property type="match status" value="1"/>
</dbReference>
<evidence type="ECO:0000256" key="4">
    <source>
        <dbReference type="ARBA" id="ARBA00022989"/>
    </source>
</evidence>
<feature type="region of interest" description="Disordered" evidence="9">
    <location>
        <begin position="220"/>
        <end position="240"/>
    </location>
</feature>
<evidence type="ECO:0000259" key="11">
    <source>
        <dbReference type="PROSITE" id="PS50042"/>
    </source>
</evidence>
<dbReference type="Gene3D" id="1.10.287.70">
    <property type="match status" value="1"/>
</dbReference>
<keyword evidence="3 10" id="KW-0812">Transmembrane</keyword>
<comment type="subcellular location">
    <subcellularLocation>
        <location evidence="1">Membrane</location>
        <topology evidence="1">Multi-pass membrane protein</topology>
    </subcellularLocation>
</comment>
<dbReference type="GO" id="GO:0017071">
    <property type="term" value="C:intracellular cyclic nucleotide activated cation channel complex"/>
    <property type="evidence" value="ECO:0007669"/>
    <property type="project" value="TreeGrafter"/>
</dbReference>
<evidence type="ECO:0000256" key="9">
    <source>
        <dbReference type="SAM" id="MobiDB-lite"/>
    </source>
</evidence>
<dbReference type="InterPro" id="IPR018490">
    <property type="entry name" value="cNMP-bd_dom_sf"/>
</dbReference>
<reference evidence="12" key="1">
    <citation type="journal article" date="2013" name="Genetics">
        <title>The draft genome and transcriptome of Panagrellus redivivus are shaped by the harsh demands of a free-living lifestyle.</title>
        <authorList>
            <person name="Srinivasan J."/>
            <person name="Dillman A.R."/>
            <person name="Macchietto M.G."/>
            <person name="Heikkinen L."/>
            <person name="Lakso M."/>
            <person name="Fracchia K.M."/>
            <person name="Antoshechkin I."/>
            <person name="Mortazavi A."/>
            <person name="Wong G."/>
            <person name="Sternberg P.W."/>
        </authorList>
    </citation>
    <scope>NUCLEOTIDE SEQUENCE [LARGE SCALE GENOMIC DNA]</scope>
    <source>
        <strain evidence="12">MT8872</strain>
    </source>
</reference>
<dbReference type="GO" id="GO:0005222">
    <property type="term" value="F:intracellularly cAMP-activated cation channel activity"/>
    <property type="evidence" value="ECO:0007669"/>
    <property type="project" value="TreeGrafter"/>
</dbReference>
<reference evidence="13" key="2">
    <citation type="submission" date="2020-10" db="UniProtKB">
        <authorList>
            <consortium name="WormBaseParasite"/>
        </authorList>
    </citation>
    <scope>IDENTIFICATION</scope>
</reference>
<evidence type="ECO:0000256" key="10">
    <source>
        <dbReference type="SAM" id="Phobius"/>
    </source>
</evidence>
<feature type="region of interest" description="Disordered" evidence="9">
    <location>
        <begin position="150"/>
        <end position="181"/>
    </location>
</feature>
<feature type="transmembrane region" description="Helical" evidence="10">
    <location>
        <begin position="319"/>
        <end position="338"/>
    </location>
</feature>
<dbReference type="FunFam" id="2.60.120.10:FF:000002">
    <property type="entry name" value="Cyclic nucleotide gated channel alpha 1a"/>
    <property type="match status" value="1"/>
</dbReference>
<feature type="transmembrane region" description="Helical" evidence="10">
    <location>
        <begin position="370"/>
        <end position="389"/>
    </location>
</feature>
<dbReference type="AlphaFoldDB" id="A0A7E4WC21"/>
<accession>A0A7E4WC21</accession>
<evidence type="ECO:0000256" key="6">
    <source>
        <dbReference type="ARBA" id="ARBA00023136"/>
    </source>
</evidence>
<keyword evidence="5" id="KW-0406">Ion transport</keyword>
<keyword evidence="12" id="KW-1185">Reference proteome</keyword>
<proteinExistence type="predicted"/>
<dbReference type="PANTHER" id="PTHR45638:SF11">
    <property type="entry name" value="CYCLIC NUCLEOTIDE-GATED CATION CHANNEL SUBUNIT A"/>
    <property type="match status" value="1"/>
</dbReference>
<dbReference type="Pfam" id="PF00027">
    <property type="entry name" value="cNMP_binding"/>
    <property type="match status" value="1"/>
</dbReference>
<dbReference type="PANTHER" id="PTHR45638">
    <property type="entry name" value="CYCLIC NUCLEOTIDE-GATED CATION CHANNEL SUBUNIT A"/>
    <property type="match status" value="1"/>
</dbReference>
<dbReference type="InterPro" id="IPR000595">
    <property type="entry name" value="cNMP-bd_dom"/>
</dbReference>
<dbReference type="Pfam" id="PF16526">
    <property type="entry name" value="CLZ"/>
    <property type="match status" value="1"/>
</dbReference>
<evidence type="ECO:0000313" key="12">
    <source>
        <dbReference type="Proteomes" id="UP000492821"/>
    </source>
</evidence>
<organism evidence="12 13">
    <name type="scientific">Panagrellus redivivus</name>
    <name type="common">Microworm</name>
    <dbReference type="NCBI Taxonomy" id="6233"/>
    <lineage>
        <taxon>Eukaryota</taxon>
        <taxon>Metazoa</taxon>
        <taxon>Ecdysozoa</taxon>
        <taxon>Nematoda</taxon>
        <taxon>Chromadorea</taxon>
        <taxon>Rhabditida</taxon>
        <taxon>Tylenchina</taxon>
        <taxon>Panagrolaimomorpha</taxon>
        <taxon>Panagrolaimoidea</taxon>
        <taxon>Panagrolaimidae</taxon>
        <taxon>Panagrellus</taxon>
    </lineage>
</organism>
<protein>
    <submittedName>
        <fullName evidence="13">Cyclic nucleotide-binding domain-containing protein</fullName>
    </submittedName>
</protein>
<dbReference type="FunFam" id="1.10.287.630:FF:000001">
    <property type="entry name" value="Cyclic nucleotide-gated channel alpha 3"/>
    <property type="match status" value="1"/>
</dbReference>
<dbReference type="PROSITE" id="PS00889">
    <property type="entry name" value="CNMP_BINDING_2"/>
    <property type="match status" value="1"/>
</dbReference>
<keyword evidence="6 10" id="KW-0472">Membrane</keyword>
<name>A0A7E4WC21_PANRE</name>
<dbReference type="PROSITE" id="PS50042">
    <property type="entry name" value="CNMP_BINDING_3"/>
    <property type="match status" value="1"/>
</dbReference>
<dbReference type="SMART" id="SM00100">
    <property type="entry name" value="cNMP"/>
    <property type="match status" value="1"/>
</dbReference>
<dbReference type="Gene3D" id="1.10.287.630">
    <property type="entry name" value="Helix hairpin bin"/>
    <property type="match status" value="1"/>
</dbReference>
<evidence type="ECO:0000256" key="2">
    <source>
        <dbReference type="ARBA" id="ARBA00022448"/>
    </source>
</evidence>
<evidence type="ECO:0000313" key="13">
    <source>
        <dbReference type="WBParaSite" id="Pan_g8683.t1"/>
    </source>
</evidence>
<dbReference type="GO" id="GO:0005223">
    <property type="term" value="F:intracellularly cGMP-activated cation channel activity"/>
    <property type="evidence" value="ECO:0007669"/>
    <property type="project" value="TreeGrafter"/>
</dbReference>
<dbReference type="GO" id="GO:0005886">
    <property type="term" value="C:plasma membrane"/>
    <property type="evidence" value="ECO:0007669"/>
    <property type="project" value="TreeGrafter"/>
</dbReference>